<sequence length="529" mass="59371">MGSIVSLLGLFINGPLHNNTAYSFGLIESECLNSGEHPKAMSEQWRTSKSSRTRTEQNQMLIDDQTNTSPDIGPKKKSKSKYWDWVSSSSDEEEKEENHVIGKLDTAPVENLRPRSLKSTKKSQHATPSSHKPNVSTPSSIKKTVTLTPTLPKRLTAPLTPSTPLQLARESLHLSRVPESLPCREAEFQSIHRFLLSKISQSTTGCMYISGVPGTGKTATVHAVMRKLKQEIGDKFVYVEMNALSIPEPKRAYSRILELLLNVDAPPEQAKAMLERHFTRPHGPCVLLIDELDYLCNKRQDVIYNILEYLNKPKSRLIILCIANTMDLPERTLKGKVSSRMGLTRLMFKPYDHHQLQEIVQNRLKNNNCFHPDAVQLVARKVAAVSGDARRALDICKHATRDAKEGELITPLQIQKTLQSIFSSKAVRYLLALGEMHRLLIRAIRDETLRTGVEETVLHSVYNQFKAIWTLEVSHIPVPTSARICDVILELSDMGLVIIPDTKVTIFHKISLNVSSDDIHYALTTAANA</sequence>
<dbReference type="AlphaFoldDB" id="A0A3Q0J6Z7"/>
<dbReference type="GO" id="GO:0033314">
    <property type="term" value="P:mitotic DNA replication checkpoint signaling"/>
    <property type="evidence" value="ECO:0007669"/>
    <property type="project" value="TreeGrafter"/>
</dbReference>
<dbReference type="PANTHER" id="PTHR10763">
    <property type="entry name" value="CELL DIVISION CONTROL PROTEIN 6-RELATED"/>
    <property type="match status" value="1"/>
</dbReference>
<evidence type="ECO:0000256" key="10">
    <source>
        <dbReference type="ARBA" id="ARBA00023242"/>
    </source>
</evidence>
<keyword evidence="4 11" id="KW-0235">DNA replication</keyword>
<dbReference type="InterPro" id="IPR003959">
    <property type="entry name" value="ATPase_AAA_core"/>
</dbReference>
<dbReference type="GO" id="GO:0005524">
    <property type="term" value="F:ATP binding"/>
    <property type="evidence" value="ECO:0007669"/>
    <property type="project" value="UniProtKB-KW"/>
</dbReference>
<keyword evidence="5" id="KW-0479">Metal-binding</keyword>
<name>A0A3Q0J6Z7_DIACI</name>
<dbReference type="STRING" id="121845.A0A3Q0J6Z7"/>
<evidence type="ECO:0000256" key="4">
    <source>
        <dbReference type="ARBA" id="ARBA00022705"/>
    </source>
</evidence>
<comment type="similarity">
    <text evidence="2 11">Belongs to the ORC1 family.</text>
</comment>
<dbReference type="GO" id="GO:0005664">
    <property type="term" value="C:nuclear origin of replication recognition complex"/>
    <property type="evidence" value="ECO:0007669"/>
    <property type="project" value="TreeGrafter"/>
</dbReference>
<dbReference type="GO" id="GO:0006270">
    <property type="term" value="P:DNA replication initiation"/>
    <property type="evidence" value="ECO:0007669"/>
    <property type="project" value="TreeGrafter"/>
</dbReference>
<dbReference type="InterPro" id="IPR050311">
    <property type="entry name" value="ORC1/CDC6"/>
</dbReference>
<keyword evidence="7 11" id="KW-0067">ATP-binding</keyword>
<feature type="domain" description="AAA+ ATPase" evidence="13">
    <location>
        <begin position="203"/>
        <end position="352"/>
    </location>
</feature>
<evidence type="ECO:0000256" key="12">
    <source>
        <dbReference type="SAM" id="MobiDB-lite"/>
    </source>
</evidence>
<dbReference type="Pfam" id="PF00004">
    <property type="entry name" value="AAA"/>
    <property type="match status" value="1"/>
</dbReference>
<evidence type="ECO:0000256" key="9">
    <source>
        <dbReference type="ARBA" id="ARBA00023125"/>
    </source>
</evidence>
<dbReference type="PANTHER" id="PTHR10763:SF23">
    <property type="entry name" value="ORIGIN RECOGNITION COMPLEX SUBUNIT 1"/>
    <property type="match status" value="1"/>
</dbReference>
<comment type="subcellular location">
    <subcellularLocation>
        <location evidence="1 11">Nucleus</location>
    </subcellularLocation>
</comment>
<feature type="compositionally biased region" description="Polar residues" evidence="12">
    <location>
        <begin position="44"/>
        <end position="70"/>
    </location>
</feature>
<keyword evidence="9 11" id="KW-0238">DNA-binding</keyword>
<dbReference type="SUPFAM" id="SSF52540">
    <property type="entry name" value="P-loop containing nucleoside triphosphate hydrolases"/>
    <property type="match status" value="1"/>
</dbReference>
<dbReference type="Pfam" id="PF09079">
    <property type="entry name" value="WHD_Cdc6"/>
    <property type="match status" value="1"/>
</dbReference>
<dbReference type="CDD" id="cd00009">
    <property type="entry name" value="AAA"/>
    <property type="match status" value="1"/>
</dbReference>
<proteinExistence type="inferred from homology"/>
<evidence type="ECO:0000256" key="8">
    <source>
        <dbReference type="ARBA" id="ARBA00022842"/>
    </source>
</evidence>
<feature type="compositionally biased region" description="Polar residues" evidence="12">
    <location>
        <begin position="125"/>
        <end position="141"/>
    </location>
</feature>
<evidence type="ECO:0000259" key="14">
    <source>
        <dbReference type="SMART" id="SM01074"/>
    </source>
</evidence>
<dbReference type="InterPro" id="IPR027417">
    <property type="entry name" value="P-loop_NTPase"/>
</dbReference>
<dbReference type="GeneID" id="103515880"/>
<feature type="compositionally biased region" description="Basic residues" evidence="12">
    <location>
        <begin position="115"/>
        <end position="124"/>
    </location>
</feature>
<dbReference type="InterPro" id="IPR041083">
    <property type="entry name" value="AAA_lid_10"/>
</dbReference>
<evidence type="ECO:0000313" key="15">
    <source>
        <dbReference type="Proteomes" id="UP000079169"/>
    </source>
</evidence>
<dbReference type="Proteomes" id="UP000079169">
    <property type="component" value="Unplaced"/>
</dbReference>
<evidence type="ECO:0000313" key="16">
    <source>
        <dbReference type="RefSeq" id="XP_026684247.1"/>
    </source>
</evidence>
<comment type="function">
    <text evidence="11">Component of the origin recognition complex (ORC) that binds origins of replication. DNA-binding is ATP-dependent, however specific DNA sequences that define origins of replication have not been identified so far. ORC is required to assemble the pre-replication complex necessary to initiate DNA replication.</text>
</comment>
<evidence type="ECO:0000256" key="7">
    <source>
        <dbReference type="ARBA" id="ARBA00022840"/>
    </source>
</evidence>
<evidence type="ECO:0000256" key="2">
    <source>
        <dbReference type="ARBA" id="ARBA00008398"/>
    </source>
</evidence>
<dbReference type="PaxDb" id="121845-A0A3Q0J6Z7"/>
<dbReference type="SMART" id="SM01074">
    <property type="entry name" value="Cdc6_C"/>
    <property type="match status" value="1"/>
</dbReference>
<dbReference type="KEGG" id="dci:103515880"/>
<accession>A0A3Q0J6Z7</accession>
<keyword evidence="6 11" id="KW-0547">Nucleotide-binding</keyword>
<evidence type="ECO:0000259" key="13">
    <source>
        <dbReference type="SMART" id="SM00382"/>
    </source>
</evidence>
<reference evidence="16" key="1">
    <citation type="submission" date="2025-08" db="UniProtKB">
        <authorList>
            <consortium name="RefSeq"/>
        </authorList>
    </citation>
    <scope>IDENTIFICATION</scope>
</reference>
<dbReference type="RefSeq" id="XP_026684247.1">
    <property type="nucleotide sequence ID" value="XM_026828446.1"/>
</dbReference>
<keyword evidence="10 11" id="KW-0539">Nucleus</keyword>
<dbReference type="Gene3D" id="1.10.8.60">
    <property type="match status" value="1"/>
</dbReference>
<feature type="region of interest" description="Disordered" evidence="12">
    <location>
        <begin position="38"/>
        <end position="80"/>
    </location>
</feature>
<dbReference type="GO" id="GO:0003688">
    <property type="term" value="F:DNA replication origin binding"/>
    <property type="evidence" value="ECO:0007669"/>
    <property type="project" value="TreeGrafter"/>
</dbReference>
<dbReference type="InterPro" id="IPR003593">
    <property type="entry name" value="AAA+_ATPase"/>
</dbReference>
<evidence type="ECO:0000256" key="11">
    <source>
        <dbReference type="RuleBase" id="RU365058"/>
    </source>
</evidence>
<dbReference type="GO" id="GO:0016887">
    <property type="term" value="F:ATP hydrolysis activity"/>
    <property type="evidence" value="ECO:0007669"/>
    <property type="project" value="InterPro"/>
</dbReference>
<organism evidence="15 16">
    <name type="scientific">Diaphorina citri</name>
    <name type="common">Asian citrus psyllid</name>
    <dbReference type="NCBI Taxonomy" id="121845"/>
    <lineage>
        <taxon>Eukaryota</taxon>
        <taxon>Metazoa</taxon>
        <taxon>Ecdysozoa</taxon>
        <taxon>Arthropoda</taxon>
        <taxon>Hexapoda</taxon>
        <taxon>Insecta</taxon>
        <taxon>Pterygota</taxon>
        <taxon>Neoptera</taxon>
        <taxon>Paraneoptera</taxon>
        <taxon>Hemiptera</taxon>
        <taxon>Sternorrhyncha</taxon>
        <taxon>Psylloidea</taxon>
        <taxon>Psyllidae</taxon>
        <taxon>Diaphorininae</taxon>
        <taxon>Diaphorina</taxon>
    </lineage>
</organism>
<dbReference type="Gene3D" id="3.40.50.300">
    <property type="entry name" value="P-loop containing nucleotide triphosphate hydrolases"/>
    <property type="match status" value="1"/>
</dbReference>
<dbReference type="GO" id="GO:0046872">
    <property type="term" value="F:metal ion binding"/>
    <property type="evidence" value="ECO:0007669"/>
    <property type="project" value="UniProtKB-KW"/>
</dbReference>
<dbReference type="FunFam" id="3.40.50.300:FF:000199">
    <property type="entry name" value="Origin recognition complex subunit 1"/>
    <property type="match status" value="1"/>
</dbReference>
<evidence type="ECO:0000256" key="6">
    <source>
        <dbReference type="ARBA" id="ARBA00022741"/>
    </source>
</evidence>
<evidence type="ECO:0000256" key="3">
    <source>
        <dbReference type="ARBA" id="ARBA00019081"/>
    </source>
</evidence>
<dbReference type="SMART" id="SM00382">
    <property type="entry name" value="AAA"/>
    <property type="match status" value="1"/>
</dbReference>
<feature type="domain" description="Cdc6 C-terminal" evidence="14">
    <location>
        <begin position="441"/>
        <end position="523"/>
    </location>
</feature>
<protein>
    <recommendedName>
        <fullName evidence="3 11">Origin recognition complex subunit 1</fullName>
    </recommendedName>
</protein>
<keyword evidence="8" id="KW-0460">Magnesium</keyword>
<comment type="subunit">
    <text evidence="11">ORC is composed of six subunits.</text>
</comment>
<dbReference type="InterPro" id="IPR015163">
    <property type="entry name" value="Cdc6_C"/>
</dbReference>
<dbReference type="Pfam" id="PF17872">
    <property type="entry name" value="AAA_lid_10"/>
    <property type="match status" value="1"/>
</dbReference>
<keyword evidence="15" id="KW-1185">Reference proteome</keyword>
<evidence type="ECO:0000256" key="1">
    <source>
        <dbReference type="ARBA" id="ARBA00004123"/>
    </source>
</evidence>
<feature type="region of interest" description="Disordered" evidence="12">
    <location>
        <begin position="94"/>
        <end position="142"/>
    </location>
</feature>
<gene>
    <name evidence="16" type="primary">LOC103515880</name>
</gene>
<evidence type="ECO:0000256" key="5">
    <source>
        <dbReference type="ARBA" id="ARBA00022723"/>
    </source>
</evidence>